<keyword evidence="1" id="KW-0732">Signal</keyword>
<evidence type="ECO:0000256" key="1">
    <source>
        <dbReference type="SAM" id="SignalP"/>
    </source>
</evidence>
<comment type="caution">
    <text evidence="2">The sequence shown here is derived from an EMBL/GenBank/DDBJ whole genome shotgun (WGS) entry which is preliminary data.</text>
</comment>
<gene>
    <name evidence="2" type="ORF">FN976_01535</name>
</gene>
<sequence length="118" mass="12183">MRRLVIVLMLALLPLRMWAAEGMLNGMALAGLASPEAQAASMPADCPMLAAAGHQAPQPGDKAGDVIVTCLSCQLCAAMATAPAFALDAACEHLRPAPAPARHFVSAHPLLDHKPPIS</sequence>
<dbReference type="Proteomes" id="UP000318199">
    <property type="component" value="Unassembled WGS sequence"/>
</dbReference>
<feature type="chain" id="PRO_5021844849" description="DUF2946 domain-containing protein" evidence="1">
    <location>
        <begin position="20"/>
        <end position="118"/>
    </location>
</feature>
<name>A0A562ZWF6_9BURK</name>
<proteinExistence type="predicted"/>
<organism evidence="2 3">
    <name type="scientific">Caenimonas sedimenti</name>
    <dbReference type="NCBI Taxonomy" id="2596921"/>
    <lineage>
        <taxon>Bacteria</taxon>
        <taxon>Pseudomonadati</taxon>
        <taxon>Pseudomonadota</taxon>
        <taxon>Betaproteobacteria</taxon>
        <taxon>Burkholderiales</taxon>
        <taxon>Comamonadaceae</taxon>
        <taxon>Caenimonas</taxon>
    </lineage>
</organism>
<dbReference type="AlphaFoldDB" id="A0A562ZWF6"/>
<reference evidence="2 3" key="1">
    <citation type="submission" date="2019-07" db="EMBL/GenBank/DDBJ databases">
        <title>Caenimonas sedimenti sp. nov., isolated from activated sludge.</title>
        <authorList>
            <person name="Xu J."/>
        </authorList>
    </citation>
    <scope>NUCLEOTIDE SEQUENCE [LARGE SCALE GENOMIC DNA]</scope>
    <source>
        <strain evidence="2 3">HX-9-20</strain>
    </source>
</reference>
<protein>
    <recommendedName>
        <fullName evidence="4">DUF2946 domain-containing protein</fullName>
    </recommendedName>
</protein>
<feature type="signal peptide" evidence="1">
    <location>
        <begin position="1"/>
        <end position="19"/>
    </location>
</feature>
<accession>A0A562ZWF6</accession>
<keyword evidence="3" id="KW-1185">Reference proteome</keyword>
<evidence type="ECO:0000313" key="2">
    <source>
        <dbReference type="EMBL" id="TWO72952.1"/>
    </source>
</evidence>
<dbReference type="EMBL" id="VOBQ01000002">
    <property type="protein sequence ID" value="TWO72952.1"/>
    <property type="molecule type" value="Genomic_DNA"/>
</dbReference>
<dbReference type="RefSeq" id="WP_145890288.1">
    <property type="nucleotide sequence ID" value="NZ_VOBQ01000002.1"/>
</dbReference>
<evidence type="ECO:0008006" key="4">
    <source>
        <dbReference type="Google" id="ProtNLM"/>
    </source>
</evidence>
<evidence type="ECO:0000313" key="3">
    <source>
        <dbReference type="Proteomes" id="UP000318199"/>
    </source>
</evidence>